<dbReference type="Proteomes" id="UP000271974">
    <property type="component" value="Unassembled WGS sequence"/>
</dbReference>
<dbReference type="STRING" id="188477.A0A3S1CDS3"/>
<name>A0A3S1CDS3_ELYCH</name>
<keyword evidence="2" id="KW-1185">Reference proteome</keyword>
<proteinExistence type="predicted"/>
<evidence type="ECO:0000313" key="1">
    <source>
        <dbReference type="EMBL" id="RUS89946.1"/>
    </source>
</evidence>
<reference evidence="1 2" key="1">
    <citation type="submission" date="2019-01" db="EMBL/GenBank/DDBJ databases">
        <title>A draft genome assembly of the solar-powered sea slug Elysia chlorotica.</title>
        <authorList>
            <person name="Cai H."/>
            <person name="Li Q."/>
            <person name="Fang X."/>
            <person name="Li J."/>
            <person name="Curtis N.E."/>
            <person name="Altenburger A."/>
            <person name="Shibata T."/>
            <person name="Feng M."/>
            <person name="Maeda T."/>
            <person name="Schwartz J.A."/>
            <person name="Shigenobu S."/>
            <person name="Lundholm N."/>
            <person name="Nishiyama T."/>
            <person name="Yang H."/>
            <person name="Hasebe M."/>
            <person name="Li S."/>
            <person name="Pierce S.K."/>
            <person name="Wang J."/>
        </authorList>
    </citation>
    <scope>NUCLEOTIDE SEQUENCE [LARGE SCALE GENOMIC DNA]</scope>
    <source>
        <strain evidence="1">EC2010</strain>
        <tissue evidence="1">Whole organism of an adult</tissue>
    </source>
</reference>
<sequence length="182" mass="20724">SGSPRTRLVLFSTWIDKPEKQEAHENVLRTWRLWEPLVIPLIFTNNSNITARARSFGWKVRKGQGCFPSHHNNGMAMWLVSYAREMGVATIDVSATLRAVHMMATQAGNNESRDHPGSGCNHKIYNSLKIKPRSWFCGFLKCAQYRTVRDGNQVKVEDKSSTNHPRCVECEMDLAILKSTVY</sequence>
<protein>
    <submittedName>
        <fullName evidence="1">Uncharacterized protein</fullName>
    </submittedName>
</protein>
<evidence type="ECO:0000313" key="2">
    <source>
        <dbReference type="Proteomes" id="UP000271974"/>
    </source>
</evidence>
<dbReference type="OrthoDB" id="6046730at2759"/>
<gene>
    <name evidence="1" type="ORF">EGW08_002298</name>
</gene>
<feature type="non-terminal residue" evidence="1">
    <location>
        <position position="1"/>
    </location>
</feature>
<dbReference type="AlphaFoldDB" id="A0A3S1CDS3"/>
<accession>A0A3S1CDS3</accession>
<comment type="caution">
    <text evidence="1">The sequence shown here is derived from an EMBL/GenBank/DDBJ whole genome shotgun (WGS) entry which is preliminary data.</text>
</comment>
<dbReference type="EMBL" id="RQTK01000044">
    <property type="protein sequence ID" value="RUS89946.1"/>
    <property type="molecule type" value="Genomic_DNA"/>
</dbReference>
<organism evidence="1 2">
    <name type="scientific">Elysia chlorotica</name>
    <name type="common">Eastern emerald elysia</name>
    <name type="synonym">Sea slug</name>
    <dbReference type="NCBI Taxonomy" id="188477"/>
    <lineage>
        <taxon>Eukaryota</taxon>
        <taxon>Metazoa</taxon>
        <taxon>Spiralia</taxon>
        <taxon>Lophotrochozoa</taxon>
        <taxon>Mollusca</taxon>
        <taxon>Gastropoda</taxon>
        <taxon>Heterobranchia</taxon>
        <taxon>Euthyneura</taxon>
        <taxon>Panpulmonata</taxon>
        <taxon>Sacoglossa</taxon>
        <taxon>Placobranchoidea</taxon>
        <taxon>Plakobranchidae</taxon>
        <taxon>Elysia</taxon>
    </lineage>
</organism>